<reference evidence="1" key="1">
    <citation type="submission" date="2024-05" db="EMBL/GenBank/DDBJ databases">
        <authorList>
            <person name="Kim S."/>
            <person name="Heo J."/>
            <person name="Choi H."/>
            <person name="Choi Y."/>
            <person name="Kwon S.-W."/>
            <person name="Kim Y."/>
        </authorList>
    </citation>
    <scope>NUCLEOTIDE SEQUENCE</scope>
    <source>
        <strain evidence="1">KACC 23698</strain>
    </source>
</reference>
<organism evidence="1">
    <name type="scientific">Alsobacter sp. KACC 23698</name>
    <dbReference type="NCBI Taxonomy" id="3149229"/>
    <lineage>
        <taxon>Bacteria</taxon>
        <taxon>Pseudomonadati</taxon>
        <taxon>Pseudomonadota</taxon>
        <taxon>Alphaproteobacteria</taxon>
        <taxon>Hyphomicrobiales</taxon>
        <taxon>Alsobacteraceae</taxon>
        <taxon>Alsobacter</taxon>
    </lineage>
</organism>
<evidence type="ECO:0000313" key="1">
    <source>
        <dbReference type="EMBL" id="XBO39349.1"/>
    </source>
</evidence>
<protein>
    <submittedName>
        <fullName evidence="1">Uncharacterized protein</fullName>
    </submittedName>
</protein>
<dbReference type="AlphaFoldDB" id="A0AAU7JGT8"/>
<accession>A0AAU7JGT8</accession>
<dbReference type="RefSeq" id="WP_406856191.1">
    <property type="nucleotide sequence ID" value="NZ_CP157484.1"/>
</dbReference>
<proteinExistence type="predicted"/>
<sequence>MNKIVRRHYPVSNLPDDLRQEFADAREVTVTIEITEPDATSADDLRTRERDHVMSFEEIFAQRRPPFRSAEEIMAEIREGRDDDR</sequence>
<gene>
    <name evidence="1" type="ORF">ABEG18_00750</name>
</gene>
<dbReference type="EMBL" id="CP157484">
    <property type="protein sequence ID" value="XBO39349.1"/>
    <property type="molecule type" value="Genomic_DNA"/>
</dbReference>
<name>A0AAU7JGT8_9HYPH</name>